<dbReference type="RefSeq" id="WP_011587566.1">
    <property type="nucleotide sequence ID" value="NC_008260.1"/>
</dbReference>
<dbReference type="HOGENOM" id="CLU_035402_0_2_6"/>
<dbReference type="CDD" id="cd13399">
    <property type="entry name" value="Slt35-like"/>
    <property type="match status" value="1"/>
</dbReference>
<dbReference type="KEGG" id="abo:ABO_0270"/>
<dbReference type="AlphaFoldDB" id="Q0VSY0"/>
<dbReference type="InterPro" id="IPR036366">
    <property type="entry name" value="PGBDSf"/>
</dbReference>
<organism evidence="3 4">
    <name type="scientific">Alcanivorax borkumensis (strain ATCC 700651 / DSM 11573 / NCIMB 13689 / SK2)</name>
    <dbReference type="NCBI Taxonomy" id="393595"/>
    <lineage>
        <taxon>Bacteria</taxon>
        <taxon>Pseudomonadati</taxon>
        <taxon>Pseudomonadota</taxon>
        <taxon>Gammaproteobacteria</taxon>
        <taxon>Oceanospirillales</taxon>
        <taxon>Alcanivoracaceae</taxon>
        <taxon>Alcanivorax</taxon>
    </lineage>
</organism>
<dbReference type="Gene3D" id="1.10.8.350">
    <property type="entry name" value="Bacterial muramidase"/>
    <property type="match status" value="1"/>
</dbReference>
<dbReference type="InterPro" id="IPR011970">
    <property type="entry name" value="MltB_2"/>
</dbReference>
<dbReference type="InterPro" id="IPR036365">
    <property type="entry name" value="PGBD-like_sf"/>
</dbReference>
<dbReference type="GO" id="GO:0016798">
    <property type="term" value="F:hydrolase activity, acting on glycosyl bonds"/>
    <property type="evidence" value="ECO:0007669"/>
    <property type="project" value="UniProtKB-KW"/>
</dbReference>
<dbReference type="STRING" id="393595.ABO_0270"/>
<dbReference type="GO" id="GO:0008933">
    <property type="term" value="F:peptidoglycan lytic transglycosylase activity"/>
    <property type="evidence" value="ECO:0007669"/>
    <property type="project" value="TreeGrafter"/>
</dbReference>
<dbReference type="eggNOG" id="COG2951">
    <property type="taxonomic scope" value="Bacteria"/>
</dbReference>
<dbReference type="CAZy" id="GH103">
    <property type="family name" value="Glycoside Hydrolase Family 103"/>
</dbReference>
<evidence type="ECO:0000313" key="3">
    <source>
        <dbReference type="EMBL" id="CAL15718.1"/>
    </source>
</evidence>
<feature type="domain" description="Transglycosylase SLT" evidence="2">
    <location>
        <begin position="28"/>
        <end position="319"/>
    </location>
</feature>
<dbReference type="EMBL" id="AM286690">
    <property type="protein sequence ID" value="CAL15718.1"/>
    <property type="molecule type" value="Genomic_DNA"/>
</dbReference>
<dbReference type="PANTHER" id="PTHR30163">
    <property type="entry name" value="MEMBRANE-BOUND LYTIC MUREIN TRANSGLYCOSYLASE B"/>
    <property type="match status" value="1"/>
</dbReference>
<sequence length="401" mass="44386">MPSIRATLFAGSTLLASHASYALDKAEFEQCMAQLRAQAHEEGIPAQVISRSLNTVKLNERVIELDRSQPEFTSSFSDYYTRRVSETRIETGRKKYREQQPLLQELAREYGVPGHYLVAFWGLETNYGGFLGSIPVLDSLSTLACEGRRGEYFSGELFNALRIIQAGDAEAKQMEGSWAGAMGQTQFMPAVFLRYAVDHDGDGKRNLWKSTDDALASAANFLQGLGWEREQRWGREVRLPKSFDYQLTGFSHQRSLSDWADMGITMPNGQPLPQADMQAAVIVPSGHNGPAFLAYQNFRVIMGWNRSESYAIAVGRLADRIAGGGELAQAPVPAPRLTREQVTRVQHTLNEKGFDAGEEDGLMGPSTRKAIGRFQQANGMVADGFPDQEVLTLLSAFSETD</sequence>
<dbReference type="Gene3D" id="1.10.101.10">
    <property type="entry name" value="PGBD-like superfamily/PGBD"/>
    <property type="match status" value="1"/>
</dbReference>
<dbReference type="eggNOG" id="COG3409">
    <property type="taxonomic scope" value="Bacteria"/>
</dbReference>
<dbReference type="Pfam" id="PF13406">
    <property type="entry name" value="SLT_2"/>
    <property type="match status" value="1"/>
</dbReference>
<dbReference type="SUPFAM" id="SSF47090">
    <property type="entry name" value="PGBD-like"/>
    <property type="match status" value="1"/>
</dbReference>
<dbReference type="EC" id="3.2.1.-" evidence="3"/>
<name>Q0VSY0_ALCBS</name>
<dbReference type="InterPro" id="IPR002477">
    <property type="entry name" value="Peptidoglycan-bd-like"/>
</dbReference>
<dbReference type="SUPFAM" id="SSF53955">
    <property type="entry name" value="Lysozyme-like"/>
    <property type="match status" value="1"/>
</dbReference>
<dbReference type="GO" id="GO:0009253">
    <property type="term" value="P:peptidoglycan catabolic process"/>
    <property type="evidence" value="ECO:0007669"/>
    <property type="project" value="TreeGrafter"/>
</dbReference>
<protein>
    <submittedName>
        <fullName evidence="3">Glycosidases</fullName>
        <ecNumber evidence="3">3.2.1.-</ecNumber>
    </submittedName>
</protein>
<feature type="domain" description="Peptidoglycan binding-like" evidence="1">
    <location>
        <begin position="339"/>
        <end position="394"/>
    </location>
</feature>
<dbReference type="InterPro" id="IPR023346">
    <property type="entry name" value="Lysozyme-like_dom_sf"/>
</dbReference>
<dbReference type="Proteomes" id="UP000008871">
    <property type="component" value="Chromosome"/>
</dbReference>
<dbReference type="Pfam" id="PF01471">
    <property type="entry name" value="PG_binding_1"/>
    <property type="match status" value="1"/>
</dbReference>
<dbReference type="FunFam" id="1.10.8.350:FF:000001">
    <property type="entry name" value="Lytic murein transglycosylase B"/>
    <property type="match status" value="1"/>
</dbReference>
<keyword evidence="3" id="KW-0378">Hydrolase</keyword>
<dbReference type="NCBIfam" id="TIGR02283">
    <property type="entry name" value="MltB_2"/>
    <property type="match status" value="1"/>
</dbReference>
<evidence type="ECO:0000259" key="2">
    <source>
        <dbReference type="Pfam" id="PF13406"/>
    </source>
</evidence>
<dbReference type="OrthoDB" id="9772911at2"/>
<proteinExistence type="predicted"/>
<dbReference type="PANTHER" id="PTHR30163:SF8">
    <property type="entry name" value="LYTIC MUREIN TRANSGLYCOSYLASE"/>
    <property type="match status" value="1"/>
</dbReference>
<reference evidence="3 4" key="1">
    <citation type="journal article" date="2006" name="Nat. Biotechnol.">
        <title>Genome sequence of the ubiquitous hydrocarbon-degrading marine bacterium Alcanivorax borkumensis.</title>
        <authorList>
            <person name="Schneiker S."/>
            <person name="Martins dos Santos V.A.P."/>
            <person name="Bartels D."/>
            <person name="Bekel T."/>
            <person name="Brecht M."/>
            <person name="Buhrmester J."/>
            <person name="Chernikova T.N."/>
            <person name="Denaro R."/>
            <person name="Ferrer M."/>
            <person name="Gertler C."/>
            <person name="Goesmann A."/>
            <person name="Golyshina O.V."/>
            <person name="Kaminski F."/>
            <person name="Khachane A.N."/>
            <person name="Lang S."/>
            <person name="Linke B."/>
            <person name="McHardy A.C."/>
            <person name="Meyer F."/>
            <person name="Nechitaylo T."/>
            <person name="Puehler A."/>
            <person name="Regenhardt D."/>
            <person name="Rupp O."/>
            <person name="Sabirova J.S."/>
            <person name="Selbitschka W."/>
            <person name="Yakimov M.M."/>
            <person name="Timmis K.N."/>
            <person name="Vorhoelter F.-J."/>
            <person name="Weidner S."/>
            <person name="Kaiser O."/>
            <person name="Golyshin P.N."/>
        </authorList>
    </citation>
    <scope>NUCLEOTIDE SEQUENCE [LARGE SCALE GENOMIC DNA]</scope>
    <source>
        <strain evidence="4">ATCC 700651 / DSM 11573 / NCIMB 13689 / SK2</strain>
    </source>
</reference>
<evidence type="ECO:0000313" key="4">
    <source>
        <dbReference type="Proteomes" id="UP000008871"/>
    </source>
</evidence>
<evidence type="ECO:0000259" key="1">
    <source>
        <dbReference type="Pfam" id="PF01471"/>
    </source>
</evidence>
<dbReference type="InterPro" id="IPR043426">
    <property type="entry name" value="MltB-like"/>
</dbReference>
<keyword evidence="4" id="KW-1185">Reference proteome</keyword>
<dbReference type="InterPro" id="IPR031304">
    <property type="entry name" value="SLT_2"/>
</dbReference>
<keyword evidence="3" id="KW-0326">Glycosidase</keyword>
<accession>Q0VSY0</accession>
<gene>
    <name evidence="3" type="ordered locus">ABO_0270</name>
</gene>
<dbReference type="Gene3D" id="1.10.530.10">
    <property type="match status" value="1"/>
</dbReference>